<dbReference type="Proteomes" id="UP000603352">
    <property type="component" value="Unassembled WGS sequence"/>
</dbReference>
<name>A0ABQ1J8Z2_9PROT</name>
<evidence type="ECO:0000256" key="6">
    <source>
        <dbReference type="SAM" id="Phobius"/>
    </source>
</evidence>
<feature type="transmembrane region" description="Helical" evidence="6">
    <location>
        <begin position="49"/>
        <end position="70"/>
    </location>
</feature>
<gene>
    <name evidence="7" type="ORF">GCM10011505_49220</name>
</gene>
<dbReference type="InterPro" id="IPR001851">
    <property type="entry name" value="ABC_transp_permease"/>
</dbReference>
<evidence type="ECO:0000256" key="5">
    <source>
        <dbReference type="ARBA" id="ARBA00023136"/>
    </source>
</evidence>
<keyword evidence="5 6" id="KW-0472">Membrane</keyword>
<feature type="transmembrane region" description="Helical" evidence="6">
    <location>
        <begin position="121"/>
        <end position="143"/>
    </location>
</feature>
<evidence type="ECO:0000256" key="4">
    <source>
        <dbReference type="ARBA" id="ARBA00022989"/>
    </source>
</evidence>
<keyword evidence="3 6" id="KW-0812">Transmembrane</keyword>
<dbReference type="PANTHER" id="PTHR30482:SF20">
    <property type="entry name" value="HIGH-AFFINITY BRANCHED-CHAIN AMINO ACID TRANSPORT SYSTEM PERMEASE PROTEIN LIVM"/>
    <property type="match status" value="1"/>
</dbReference>
<feature type="transmembrane region" description="Helical" evidence="6">
    <location>
        <begin position="181"/>
        <end position="204"/>
    </location>
</feature>
<feature type="transmembrane region" description="Helical" evidence="6">
    <location>
        <begin position="319"/>
        <end position="336"/>
    </location>
</feature>
<dbReference type="Pfam" id="PF02653">
    <property type="entry name" value="BPD_transp_2"/>
    <property type="match status" value="1"/>
</dbReference>
<keyword evidence="4 6" id="KW-1133">Transmembrane helix</keyword>
<dbReference type="PANTHER" id="PTHR30482">
    <property type="entry name" value="HIGH-AFFINITY BRANCHED-CHAIN AMINO ACID TRANSPORT SYSTEM PERMEASE"/>
    <property type="match status" value="1"/>
</dbReference>
<feature type="transmembrane region" description="Helical" evidence="6">
    <location>
        <begin position="82"/>
        <end position="101"/>
    </location>
</feature>
<keyword evidence="2" id="KW-1003">Cell membrane</keyword>
<evidence type="ECO:0000256" key="1">
    <source>
        <dbReference type="ARBA" id="ARBA00004651"/>
    </source>
</evidence>
<sequence length="371" mass="38314">MNTIVYGIRQRTAGLGLDERLAGNLKGAAWLVVIASAIGLAILAFGSPFIIRLAAAAYINLIAVVGLQIFMGNANVVNIGHAGFMALGAYFTAVFATPVMIKATLIPNAPFGLAGVELAAIYAFILSIAITTLIGLITGLVLVRLAGIAATILTISILVIVQGVLVTWTDLFRGAQAFFGIPKVVGLGGIILATAVVLVIARLFKGSRAGVQLRASATDPVAAEAMGVDVRRLRLVAWVLGSAVVGCAGALYALYAGTINARAFYFHTAFLTLAMAIVGGMRSVTGAMVGVALLTVLLELIRIVEGGITVLGIAFPEMLGLSGLMLGVVIVVVMCFRPDGFMGGYEVEEAVAALRARLSSRRGAAAEEGAR</sequence>
<feature type="transmembrane region" description="Helical" evidence="6">
    <location>
        <begin position="235"/>
        <end position="257"/>
    </location>
</feature>
<comment type="caution">
    <text evidence="7">The sequence shown here is derived from an EMBL/GenBank/DDBJ whole genome shotgun (WGS) entry which is preliminary data.</text>
</comment>
<dbReference type="RefSeq" id="WP_188583004.1">
    <property type="nucleotide sequence ID" value="NZ_BMDZ01000121.1"/>
</dbReference>
<dbReference type="CDD" id="cd06581">
    <property type="entry name" value="TM_PBP1_LivM_like"/>
    <property type="match status" value="1"/>
</dbReference>
<dbReference type="InterPro" id="IPR043428">
    <property type="entry name" value="LivM-like"/>
</dbReference>
<keyword evidence="8" id="KW-1185">Reference proteome</keyword>
<reference evidence="8" key="1">
    <citation type="journal article" date="2019" name="Int. J. Syst. Evol. Microbiol.">
        <title>The Global Catalogue of Microorganisms (GCM) 10K type strain sequencing project: providing services to taxonomists for standard genome sequencing and annotation.</title>
        <authorList>
            <consortium name="The Broad Institute Genomics Platform"/>
            <consortium name="The Broad Institute Genome Sequencing Center for Infectious Disease"/>
            <person name="Wu L."/>
            <person name="Ma J."/>
        </authorList>
    </citation>
    <scope>NUCLEOTIDE SEQUENCE [LARGE SCALE GENOMIC DNA]</scope>
    <source>
        <strain evidence="8">CGMCC 1.10188</strain>
    </source>
</reference>
<dbReference type="EMBL" id="BMDZ01000121">
    <property type="protein sequence ID" value="GGB62761.1"/>
    <property type="molecule type" value="Genomic_DNA"/>
</dbReference>
<accession>A0ABQ1J8Z2</accession>
<comment type="subcellular location">
    <subcellularLocation>
        <location evidence="1">Cell membrane</location>
        <topology evidence="1">Multi-pass membrane protein</topology>
    </subcellularLocation>
</comment>
<evidence type="ECO:0000313" key="8">
    <source>
        <dbReference type="Proteomes" id="UP000603352"/>
    </source>
</evidence>
<evidence type="ECO:0000256" key="2">
    <source>
        <dbReference type="ARBA" id="ARBA00022475"/>
    </source>
</evidence>
<feature type="transmembrane region" description="Helical" evidence="6">
    <location>
        <begin position="150"/>
        <end position="169"/>
    </location>
</feature>
<proteinExistence type="predicted"/>
<organism evidence="7 8">
    <name type="scientific">Tistrella bauzanensis</name>
    <dbReference type="NCBI Taxonomy" id="657419"/>
    <lineage>
        <taxon>Bacteria</taxon>
        <taxon>Pseudomonadati</taxon>
        <taxon>Pseudomonadota</taxon>
        <taxon>Alphaproteobacteria</taxon>
        <taxon>Geminicoccales</taxon>
        <taxon>Geminicoccaceae</taxon>
        <taxon>Tistrella</taxon>
    </lineage>
</organism>
<evidence type="ECO:0000313" key="7">
    <source>
        <dbReference type="EMBL" id="GGB62761.1"/>
    </source>
</evidence>
<protein>
    <submittedName>
        <fullName evidence="7">Branched-chain amino acid ABC transporter permease</fullName>
    </submittedName>
</protein>
<feature type="transmembrane region" description="Helical" evidence="6">
    <location>
        <begin position="21"/>
        <end position="43"/>
    </location>
</feature>
<evidence type="ECO:0000256" key="3">
    <source>
        <dbReference type="ARBA" id="ARBA00022692"/>
    </source>
</evidence>